<dbReference type="RefSeq" id="WP_334465537.1">
    <property type="nucleotide sequence ID" value="NZ_BAABCB010000030.1"/>
</dbReference>
<proteinExistence type="predicted"/>
<dbReference type="Gene3D" id="3.40.50.10610">
    <property type="entry name" value="ABC-type transport auxiliary lipoprotein component"/>
    <property type="match status" value="1"/>
</dbReference>
<evidence type="ECO:0000313" key="3">
    <source>
        <dbReference type="Proteomes" id="UP001501682"/>
    </source>
</evidence>
<accession>A0ABP8D233</accession>
<protein>
    <recommendedName>
        <fullName evidence="4">Curli production assembly/transport component CsgG</fullName>
    </recommendedName>
</protein>
<comment type="caution">
    <text evidence="2">The sequence shown here is derived from an EMBL/GenBank/DDBJ whole genome shotgun (WGS) entry which is preliminary data.</text>
</comment>
<dbReference type="EMBL" id="BAABCB010000030">
    <property type="protein sequence ID" value="GAA4246204.1"/>
    <property type="molecule type" value="Genomic_DNA"/>
</dbReference>
<evidence type="ECO:0000256" key="1">
    <source>
        <dbReference type="SAM" id="SignalP"/>
    </source>
</evidence>
<sequence length="300" mass="33384">MKNTITFLCLLFAALAIKAQNKTTIAFLPMSYDEQSISSNEAKIIQETVINGFVSSKRFTVVDREKLEEIEKEKKLQRTEAFMDSENTVAEGLGKGASYLVDGSIIAISNSEIKKNKWTSTINIQIRMLDVSTGEILHTETVNSVFTPFNKDIKKVIKPYYSKDEYKRLEEKEKLLLDSSSTSSEAFNLALIPLSDNIIKATRALFPLPANIIGWKKKEKHEFTFGAGTAAGVQAGQIIDVVKTSTITMGDKEIERNEVVGSAWVIRVDDQNFSVATLINNQKDIKKAVKNGQPLGVLVR</sequence>
<reference evidence="3" key="1">
    <citation type="journal article" date="2019" name="Int. J. Syst. Evol. Microbiol.">
        <title>The Global Catalogue of Microorganisms (GCM) 10K type strain sequencing project: providing services to taxonomists for standard genome sequencing and annotation.</title>
        <authorList>
            <consortium name="The Broad Institute Genomics Platform"/>
            <consortium name="The Broad Institute Genome Sequencing Center for Infectious Disease"/>
            <person name="Wu L."/>
            <person name="Ma J."/>
        </authorList>
    </citation>
    <scope>NUCLEOTIDE SEQUENCE [LARGE SCALE GENOMIC DNA]</scope>
    <source>
        <strain evidence="3">JCM 17633</strain>
    </source>
</reference>
<keyword evidence="1" id="KW-0732">Signal</keyword>
<gene>
    <name evidence="2" type="ORF">GCM10022292_31670</name>
</gene>
<organism evidence="2 3">
    <name type="scientific">Winogradskyella damuponensis</name>
    <dbReference type="NCBI Taxonomy" id="943939"/>
    <lineage>
        <taxon>Bacteria</taxon>
        <taxon>Pseudomonadati</taxon>
        <taxon>Bacteroidota</taxon>
        <taxon>Flavobacteriia</taxon>
        <taxon>Flavobacteriales</taxon>
        <taxon>Flavobacteriaceae</taxon>
        <taxon>Winogradskyella</taxon>
    </lineage>
</organism>
<dbReference type="Pfam" id="PF13036">
    <property type="entry name" value="LpoB"/>
    <property type="match status" value="1"/>
</dbReference>
<feature type="chain" id="PRO_5046650757" description="Curli production assembly/transport component CsgG" evidence="1">
    <location>
        <begin position="20"/>
        <end position="300"/>
    </location>
</feature>
<dbReference type="Proteomes" id="UP001501682">
    <property type="component" value="Unassembled WGS sequence"/>
</dbReference>
<name>A0ABP8D233_9FLAO</name>
<keyword evidence="3" id="KW-1185">Reference proteome</keyword>
<evidence type="ECO:0000313" key="2">
    <source>
        <dbReference type="EMBL" id="GAA4246204.1"/>
    </source>
</evidence>
<dbReference type="InterPro" id="IPR014094">
    <property type="entry name" value="LpoB"/>
</dbReference>
<feature type="signal peptide" evidence="1">
    <location>
        <begin position="1"/>
        <end position="19"/>
    </location>
</feature>
<evidence type="ECO:0008006" key="4">
    <source>
        <dbReference type="Google" id="ProtNLM"/>
    </source>
</evidence>